<feature type="region of interest" description="Disordered" evidence="4">
    <location>
        <begin position="411"/>
        <end position="480"/>
    </location>
</feature>
<dbReference type="RefSeq" id="XP_040727918.1">
    <property type="nucleotide sequence ID" value="XM_040868594.1"/>
</dbReference>
<dbReference type="EMBL" id="MCFI01000002">
    <property type="protein sequence ID" value="ORY87062.1"/>
    <property type="molecule type" value="Genomic_DNA"/>
</dbReference>
<evidence type="ECO:0000259" key="6">
    <source>
        <dbReference type="Pfam" id="PF04825"/>
    </source>
</evidence>
<feature type="domain" description="Rad21/Rec8-like protein C-terminal eukaryotic" evidence="5">
    <location>
        <begin position="541"/>
        <end position="586"/>
    </location>
</feature>
<dbReference type="GO" id="GO:0030892">
    <property type="term" value="C:mitotic cohesin complex"/>
    <property type="evidence" value="ECO:0007669"/>
    <property type="project" value="TreeGrafter"/>
</dbReference>
<dbReference type="InterPro" id="IPR036390">
    <property type="entry name" value="WH_DNA-bd_sf"/>
</dbReference>
<dbReference type="GO" id="GO:1990414">
    <property type="term" value="P:replication-born double-strand break repair via sister chromatid exchange"/>
    <property type="evidence" value="ECO:0007669"/>
    <property type="project" value="TreeGrafter"/>
</dbReference>
<dbReference type="OMA" id="HTDLYEP"/>
<dbReference type="SUPFAM" id="SSF46785">
    <property type="entry name" value="Winged helix' DNA-binding domain"/>
    <property type="match status" value="1"/>
</dbReference>
<evidence type="ECO:0000256" key="3">
    <source>
        <dbReference type="ARBA" id="ARBA00023242"/>
    </source>
</evidence>
<organism evidence="7 8">
    <name type="scientific">Protomyces lactucae-debilis</name>
    <dbReference type="NCBI Taxonomy" id="2754530"/>
    <lineage>
        <taxon>Eukaryota</taxon>
        <taxon>Fungi</taxon>
        <taxon>Dikarya</taxon>
        <taxon>Ascomycota</taxon>
        <taxon>Taphrinomycotina</taxon>
        <taxon>Taphrinomycetes</taxon>
        <taxon>Taphrinales</taxon>
        <taxon>Protomycetaceae</taxon>
        <taxon>Protomyces</taxon>
    </lineage>
</organism>
<keyword evidence="8" id="KW-1185">Reference proteome</keyword>
<evidence type="ECO:0000256" key="2">
    <source>
        <dbReference type="ARBA" id="ARBA00009870"/>
    </source>
</evidence>
<dbReference type="STRING" id="56484.A0A1Y2FSU2"/>
<feature type="region of interest" description="Disordered" evidence="4">
    <location>
        <begin position="299"/>
        <end position="324"/>
    </location>
</feature>
<dbReference type="Gene3D" id="1.10.10.580">
    <property type="entry name" value="Structural maintenance of chromosome 1. Chain E"/>
    <property type="match status" value="1"/>
</dbReference>
<comment type="caution">
    <text evidence="7">The sequence shown here is derived from an EMBL/GenBank/DDBJ whole genome shotgun (WGS) entry which is preliminary data.</text>
</comment>
<sequence length="601" mass="64293">MFYSEVMLQRKGSLAKVWLAAHYEKKLTKNNIIQTSIQSATKEIREENHAPMALRLSGQLLLGVVKIYSRKARYLLEDCNDALIKIKMAFRPGQVDLSSASVRSAQAQAANLILPDTLTEFDLMGPDPGFDLNIDFDFDAPPTNTANVSRAQDITLGERSIEFGRNMSALALEEEEEDILAGGVDLDLDIGAEDGPSLEMGRDAAPERRLSDEFELITALDKGNDTTMAMEDEGAQYQDVEMDYHNEPGLGDFNDFPMEDLPAAPSREPSAVPAAGETVDDAAAATTAAAPVRAKQVRKRRLQDDAATELSSRSMKALQENPAPLTKRARRLPADPGAMHLMQLSMQGQLGQLGWQPMHLHPSIREMLMPGFVREIARARQQTAEAGSRQGSVHPAGEGEQEAFIPDMDNDGPVAAFGNDESGLSAFDHDQPGLGDFNDGGDADFGLPDVTLPEDSTRLSLPGRQESAAPGTVRGTSPAEALSSLDPLHSDAHESTQFESTQQANAAAGVVAIDTATVVAQLKEALGGRTKKAQAAASTGFTTLAEGTSRAAASSLFFQVLLLATKDALKVEQSEAYGEIKIKSKAGLYALSAEAGSQVAA</sequence>
<dbReference type="PANTHER" id="PTHR12585">
    <property type="entry name" value="SCC1 / RAD21 FAMILY MEMBER"/>
    <property type="match status" value="1"/>
</dbReference>
<dbReference type="CDD" id="cd21788">
    <property type="entry name" value="Rad21_Rec8_M_SpRad21p-like"/>
    <property type="match status" value="1"/>
</dbReference>
<evidence type="ECO:0000313" key="8">
    <source>
        <dbReference type="Proteomes" id="UP000193685"/>
    </source>
</evidence>
<proteinExistence type="inferred from homology"/>
<dbReference type="InterPro" id="IPR023093">
    <property type="entry name" value="ScpA-like_C"/>
</dbReference>
<evidence type="ECO:0000313" key="7">
    <source>
        <dbReference type="EMBL" id="ORY87062.1"/>
    </source>
</evidence>
<dbReference type="Pfam" id="PF04825">
    <property type="entry name" value="Rad21_Rec8_N"/>
    <property type="match status" value="1"/>
</dbReference>
<name>A0A1Y2FSU2_PROLT</name>
<dbReference type="OrthoDB" id="10071381at2759"/>
<dbReference type="InterPro" id="IPR006910">
    <property type="entry name" value="Rad21_Rec8_N"/>
</dbReference>
<dbReference type="InterPro" id="IPR039781">
    <property type="entry name" value="Rad21/Rec8-like"/>
</dbReference>
<evidence type="ECO:0000256" key="4">
    <source>
        <dbReference type="SAM" id="MobiDB-lite"/>
    </source>
</evidence>
<evidence type="ECO:0000259" key="5">
    <source>
        <dbReference type="Pfam" id="PF04824"/>
    </source>
</evidence>
<accession>A0A1Y2FSU2</accession>
<dbReference type="GO" id="GO:0007064">
    <property type="term" value="P:mitotic sister chromatid cohesion"/>
    <property type="evidence" value="ECO:0007669"/>
    <property type="project" value="TreeGrafter"/>
</dbReference>
<comment type="subcellular location">
    <subcellularLocation>
        <location evidence="1">Nucleus</location>
    </subcellularLocation>
</comment>
<dbReference type="InterPro" id="IPR006909">
    <property type="entry name" value="Rad21/Rec8_C_eu"/>
</dbReference>
<reference evidence="7 8" key="1">
    <citation type="submission" date="2016-07" db="EMBL/GenBank/DDBJ databases">
        <title>Pervasive Adenine N6-methylation of Active Genes in Fungi.</title>
        <authorList>
            <consortium name="DOE Joint Genome Institute"/>
            <person name="Mondo S.J."/>
            <person name="Dannebaum R.O."/>
            <person name="Kuo R.C."/>
            <person name="Labutti K."/>
            <person name="Haridas S."/>
            <person name="Kuo A."/>
            <person name="Salamov A."/>
            <person name="Ahrendt S.R."/>
            <person name="Lipzen A."/>
            <person name="Sullivan W."/>
            <person name="Andreopoulos W.B."/>
            <person name="Clum A."/>
            <person name="Lindquist E."/>
            <person name="Daum C."/>
            <person name="Ramamoorthy G.K."/>
            <person name="Gryganskyi A."/>
            <person name="Culley D."/>
            <person name="Magnuson J.K."/>
            <person name="James T.Y."/>
            <person name="O'Malley M.A."/>
            <person name="Stajich J.E."/>
            <person name="Spatafora J.W."/>
            <person name="Visel A."/>
            <person name="Grigoriev I.V."/>
        </authorList>
    </citation>
    <scope>NUCLEOTIDE SEQUENCE [LARGE SCALE GENOMIC DNA]</scope>
    <source>
        <strain evidence="7 8">12-1054</strain>
    </source>
</reference>
<feature type="domain" description="Rad21/Rec8-like protein N-terminal" evidence="6">
    <location>
        <begin position="1"/>
        <end position="103"/>
    </location>
</feature>
<dbReference type="GO" id="GO:0005634">
    <property type="term" value="C:nucleus"/>
    <property type="evidence" value="ECO:0007669"/>
    <property type="project" value="UniProtKB-SubCell"/>
</dbReference>
<evidence type="ECO:0000256" key="1">
    <source>
        <dbReference type="ARBA" id="ARBA00004123"/>
    </source>
</evidence>
<protein>
    <submittedName>
        <fullName evidence="7">Rec8 like protein-domain-containing protein</fullName>
    </submittedName>
</protein>
<dbReference type="GeneID" id="63785193"/>
<keyword evidence="3" id="KW-0539">Nucleus</keyword>
<gene>
    <name evidence="7" type="ORF">BCR37DRAFT_376421</name>
</gene>
<dbReference type="PANTHER" id="PTHR12585:SF69">
    <property type="entry name" value="FI11703P"/>
    <property type="match status" value="1"/>
</dbReference>
<dbReference type="Pfam" id="PF04824">
    <property type="entry name" value="Rad21_Rec8"/>
    <property type="match status" value="1"/>
</dbReference>
<dbReference type="AlphaFoldDB" id="A0A1Y2FSU2"/>
<comment type="similarity">
    <text evidence="2">Belongs to the rad21 family.</text>
</comment>
<dbReference type="GO" id="GO:0003682">
    <property type="term" value="F:chromatin binding"/>
    <property type="evidence" value="ECO:0007669"/>
    <property type="project" value="TreeGrafter"/>
</dbReference>
<dbReference type="Proteomes" id="UP000193685">
    <property type="component" value="Unassembled WGS sequence"/>
</dbReference>